<keyword evidence="2" id="KW-0812">Transmembrane</keyword>
<name>E9SE69_RUMAL</name>
<evidence type="ECO:0000313" key="4">
    <source>
        <dbReference type="Proteomes" id="UP000004259"/>
    </source>
</evidence>
<evidence type="ECO:0000256" key="1">
    <source>
        <dbReference type="SAM" id="MobiDB-lite"/>
    </source>
</evidence>
<evidence type="ECO:0000313" key="3">
    <source>
        <dbReference type="EMBL" id="EGC02430.1"/>
    </source>
</evidence>
<protein>
    <submittedName>
        <fullName evidence="3">Uncharacterized protein</fullName>
    </submittedName>
</protein>
<feature type="transmembrane region" description="Helical" evidence="2">
    <location>
        <begin position="57"/>
        <end position="76"/>
    </location>
</feature>
<feature type="transmembrane region" description="Helical" evidence="2">
    <location>
        <begin position="30"/>
        <end position="51"/>
    </location>
</feature>
<dbReference type="AlphaFoldDB" id="E9SE69"/>
<dbReference type="eggNOG" id="ENOG5032I0A">
    <property type="taxonomic scope" value="Bacteria"/>
</dbReference>
<evidence type="ECO:0000256" key="2">
    <source>
        <dbReference type="SAM" id="Phobius"/>
    </source>
</evidence>
<sequence>MAESDKVVEEKVVEEVKPDGTKTTTTTKKLGSAGGGAAYSFGTCLAIVISYVKWKSIGWAIFHGFLSWVYVIYYAIKY</sequence>
<dbReference type="Proteomes" id="UP000004259">
    <property type="component" value="Unassembled WGS sequence"/>
</dbReference>
<keyword evidence="2" id="KW-0472">Membrane</keyword>
<keyword evidence="4" id="KW-1185">Reference proteome</keyword>
<reference evidence="3 4" key="1">
    <citation type="submission" date="2011-02" db="EMBL/GenBank/DDBJ databases">
        <authorList>
            <person name="Nelson K.E."/>
            <person name="Sutton G."/>
            <person name="Torralba M."/>
            <person name="Durkin S."/>
            <person name="Harkins D."/>
            <person name="Montgomery R."/>
            <person name="Ziemer C."/>
            <person name="Klaassens E."/>
            <person name="Ocuiv P."/>
            <person name="Morrison M."/>
        </authorList>
    </citation>
    <scope>NUCLEOTIDE SEQUENCE [LARGE SCALE GENOMIC DNA]</scope>
    <source>
        <strain evidence="3 4">8</strain>
    </source>
</reference>
<dbReference type="RefSeq" id="WP_002850921.1">
    <property type="nucleotide sequence ID" value="NZ_ADKM02000094.1"/>
</dbReference>
<dbReference type="OrthoDB" id="287788at2"/>
<feature type="compositionally biased region" description="Basic and acidic residues" evidence="1">
    <location>
        <begin position="1"/>
        <end position="20"/>
    </location>
</feature>
<feature type="region of interest" description="Disordered" evidence="1">
    <location>
        <begin position="1"/>
        <end position="32"/>
    </location>
</feature>
<organism evidence="3 4">
    <name type="scientific">Ruminococcus albus 8</name>
    <dbReference type="NCBI Taxonomy" id="246199"/>
    <lineage>
        <taxon>Bacteria</taxon>
        <taxon>Bacillati</taxon>
        <taxon>Bacillota</taxon>
        <taxon>Clostridia</taxon>
        <taxon>Eubacteriales</taxon>
        <taxon>Oscillospiraceae</taxon>
        <taxon>Ruminococcus</taxon>
    </lineage>
</organism>
<comment type="caution">
    <text evidence="3">The sequence shown here is derived from an EMBL/GenBank/DDBJ whole genome shotgun (WGS) entry which is preliminary data.</text>
</comment>
<accession>E9SE69</accession>
<gene>
    <name evidence="3" type="ORF">CUS_5225</name>
</gene>
<dbReference type="STRING" id="246199.CUS_5225"/>
<keyword evidence="2" id="KW-1133">Transmembrane helix</keyword>
<proteinExistence type="predicted"/>
<dbReference type="EMBL" id="ADKM02000094">
    <property type="protein sequence ID" value="EGC02430.1"/>
    <property type="molecule type" value="Genomic_DNA"/>
</dbReference>
<feature type="compositionally biased region" description="Low complexity" evidence="1">
    <location>
        <begin position="21"/>
        <end position="31"/>
    </location>
</feature>